<dbReference type="PANTHER" id="PTHR42051:SF1">
    <property type="entry name" value="MEIOTICALLY UP-REGULATED PROTEIN PB1A10.08"/>
    <property type="match status" value="1"/>
</dbReference>
<dbReference type="STRING" id="857340.A0A086SZI0"/>
<comment type="caution">
    <text evidence="2">The sequence shown here is derived from an EMBL/GenBank/DDBJ whole genome shotgun (WGS) entry which is preliminary data.</text>
</comment>
<evidence type="ECO:0000313" key="2">
    <source>
        <dbReference type="EMBL" id="KFH42512.1"/>
    </source>
</evidence>
<evidence type="ECO:0000256" key="1">
    <source>
        <dbReference type="SAM" id="MobiDB-lite"/>
    </source>
</evidence>
<reference evidence="3" key="1">
    <citation type="journal article" date="2014" name="Genome Announc.">
        <title>Genome sequence and annotation of Acremonium chrysogenum, producer of the beta-lactam antibiotic cephalosporin C.</title>
        <authorList>
            <person name="Terfehr D."/>
            <person name="Dahlmann T.A."/>
            <person name="Specht T."/>
            <person name="Zadra I."/>
            <person name="Kuernsteiner H."/>
            <person name="Kueck U."/>
        </authorList>
    </citation>
    <scope>NUCLEOTIDE SEQUENCE [LARGE SCALE GENOMIC DNA]</scope>
    <source>
        <strain evidence="3">ATCC 11550 / CBS 779.69 / DSM 880 / IAM 14645 / JCM 23072 / IMI 49137</strain>
    </source>
</reference>
<dbReference type="Proteomes" id="UP000029964">
    <property type="component" value="Unassembled WGS sequence"/>
</dbReference>
<proteinExistence type="predicted"/>
<protein>
    <submittedName>
        <fullName evidence="2">Uncharacterized protein</fullName>
    </submittedName>
</protein>
<name>A0A086SZI0_HAPC1</name>
<dbReference type="HOGENOM" id="CLU_023951_1_0_1"/>
<feature type="region of interest" description="Disordered" evidence="1">
    <location>
        <begin position="1"/>
        <end position="106"/>
    </location>
</feature>
<dbReference type="PANTHER" id="PTHR42051">
    <property type="entry name" value="MEIOTICALLY UP-REGULATED PROTEIN PB1A10.08"/>
    <property type="match status" value="1"/>
</dbReference>
<feature type="region of interest" description="Disordered" evidence="1">
    <location>
        <begin position="199"/>
        <end position="239"/>
    </location>
</feature>
<gene>
    <name evidence="2" type="ORF">ACRE_067570</name>
</gene>
<dbReference type="AlphaFoldDB" id="A0A086SZI0"/>
<dbReference type="EMBL" id="JPKY01000092">
    <property type="protein sequence ID" value="KFH42512.1"/>
    <property type="molecule type" value="Genomic_DNA"/>
</dbReference>
<feature type="compositionally biased region" description="Basic residues" evidence="1">
    <location>
        <begin position="42"/>
        <end position="62"/>
    </location>
</feature>
<feature type="region of interest" description="Disordered" evidence="1">
    <location>
        <begin position="353"/>
        <end position="394"/>
    </location>
</feature>
<dbReference type="OrthoDB" id="4181307at2759"/>
<feature type="compositionally biased region" description="Polar residues" evidence="1">
    <location>
        <begin position="25"/>
        <end position="41"/>
    </location>
</feature>
<accession>A0A086SZI0</accession>
<feature type="compositionally biased region" description="Low complexity" evidence="1">
    <location>
        <begin position="368"/>
        <end position="377"/>
    </location>
</feature>
<organism evidence="2 3">
    <name type="scientific">Hapsidospora chrysogenum (strain ATCC 11550 / CBS 779.69 / DSM 880 / IAM 14645 / JCM 23072 / IMI 49137)</name>
    <name type="common">Acremonium chrysogenum</name>
    <dbReference type="NCBI Taxonomy" id="857340"/>
    <lineage>
        <taxon>Eukaryota</taxon>
        <taxon>Fungi</taxon>
        <taxon>Dikarya</taxon>
        <taxon>Ascomycota</taxon>
        <taxon>Pezizomycotina</taxon>
        <taxon>Sordariomycetes</taxon>
        <taxon>Hypocreomycetidae</taxon>
        <taxon>Hypocreales</taxon>
        <taxon>Bionectriaceae</taxon>
        <taxon>Hapsidospora</taxon>
    </lineage>
</organism>
<dbReference type="InterPro" id="IPR034443">
    <property type="entry name" value="PB1A10.08"/>
</dbReference>
<evidence type="ECO:0000313" key="3">
    <source>
        <dbReference type="Proteomes" id="UP000029964"/>
    </source>
</evidence>
<sequence length="456" mass="50327">MGKRKERLEAAAGLQPSSPPREATTKMTRPTTPSSPVQIPKNSKRPAAHLQKRHPSQHRKASRIQSPKDLSPSMAALLAVTDIPRPRSERKRRSGSPLTVDQLVGGNGVSEKELSWNFSRTSNRGPMDLLLSPPEEYADDDFSISDCNIGSALSTRTVSVDSIPSLGESFATGGISSVETPSSPYPSFRARRPCPVRKSLEPIISPPGEELEHPLSRRPQTSEEGPISPEPSATEEEPTSLLLGQFKPLKYAFRSNLTASFRALRSAAKSFSTINFSSIPSDDLLTRSLLTFDNQVPYADERRPPVSEDIPSAEMRRYLNPTTTSRLETQLATVAPPGTFSASIQMQTYKVQRSKLDSVRQENPPSSPQSTSQAPLSCEPQTAHSMPPGMRQREMRENSDFIRIAVMEMAMRKHGKLDDQRPGRARWALPPRRTSTATYEIGPNGVPARWESISCY</sequence>
<keyword evidence="3" id="KW-1185">Reference proteome</keyword>